<comment type="cofactor">
    <cofactor evidence="1">
        <name>Zn(2+)</name>
        <dbReference type="ChEBI" id="CHEBI:29105"/>
    </cofactor>
</comment>
<dbReference type="InterPro" id="IPR057247">
    <property type="entry name" value="CARBOXYPEPT_ZN_2"/>
</dbReference>
<dbReference type="FunFam" id="3.40.630.10:FF:000084">
    <property type="entry name" value="Carboxypeptidase B2"/>
    <property type="match status" value="2"/>
</dbReference>
<proteinExistence type="inferred from homology"/>
<dbReference type="EC" id="3.4.17.1" evidence="15"/>
<feature type="domain" description="Peptidase M14" evidence="18">
    <location>
        <begin position="147"/>
        <end position="478"/>
    </location>
</feature>
<evidence type="ECO:0000313" key="20">
    <source>
        <dbReference type="Proteomes" id="UP001159641"/>
    </source>
</evidence>
<evidence type="ECO:0000256" key="9">
    <source>
        <dbReference type="ARBA" id="ARBA00022801"/>
    </source>
</evidence>
<comment type="catalytic activity">
    <reaction evidence="14">
        <text>Release of a C-terminal amino acid, but little or no action with -Asp, -Glu, -Arg, -Lys or -Pro.</text>
        <dbReference type="EC" id="3.4.17.1"/>
    </reaction>
</comment>
<dbReference type="AlphaFoldDB" id="A0AB34GWH5"/>
<evidence type="ECO:0000256" key="4">
    <source>
        <dbReference type="ARBA" id="ARBA00022525"/>
    </source>
</evidence>
<keyword evidence="10" id="KW-0862">Zinc</keyword>
<comment type="caution">
    <text evidence="19">The sequence shown here is derived from an EMBL/GenBank/DDBJ whole genome shotgun (WGS) entry which is preliminary data.</text>
</comment>
<dbReference type="SMART" id="SM00631">
    <property type="entry name" value="Zn_pept"/>
    <property type="match status" value="1"/>
</dbReference>
<dbReference type="SUPFAM" id="SSF53187">
    <property type="entry name" value="Zn-dependent exopeptidases"/>
    <property type="match status" value="1"/>
</dbReference>
<organism evidence="19 20">
    <name type="scientific">Eschrichtius robustus</name>
    <name type="common">California gray whale</name>
    <name type="synonym">Eschrichtius gibbosus</name>
    <dbReference type="NCBI Taxonomy" id="9764"/>
    <lineage>
        <taxon>Eukaryota</taxon>
        <taxon>Metazoa</taxon>
        <taxon>Chordata</taxon>
        <taxon>Craniata</taxon>
        <taxon>Vertebrata</taxon>
        <taxon>Euteleostomi</taxon>
        <taxon>Mammalia</taxon>
        <taxon>Eutheria</taxon>
        <taxon>Laurasiatheria</taxon>
        <taxon>Artiodactyla</taxon>
        <taxon>Whippomorpha</taxon>
        <taxon>Cetacea</taxon>
        <taxon>Mysticeti</taxon>
        <taxon>Eschrichtiidae</taxon>
        <taxon>Eschrichtius</taxon>
    </lineage>
</organism>
<evidence type="ECO:0000256" key="1">
    <source>
        <dbReference type="ARBA" id="ARBA00001947"/>
    </source>
</evidence>
<evidence type="ECO:0000256" key="2">
    <source>
        <dbReference type="ARBA" id="ARBA00004613"/>
    </source>
</evidence>
<evidence type="ECO:0000256" key="13">
    <source>
        <dbReference type="ARBA" id="ARBA00023157"/>
    </source>
</evidence>
<dbReference type="InterPro" id="IPR000834">
    <property type="entry name" value="Peptidase_M14"/>
</dbReference>
<dbReference type="GO" id="GO:0006508">
    <property type="term" value="P:proteolysis"/>
    <property type="evidence" value="ECO:0007669"/>
    <property type="project" value="UniProtKB-KW"/>
</dbReference>
<name>A0AB34GWH5_ESCRO</name>
<dbReference type="Pfam" id="PF02244">
    <property type="entry name" value="Propep_M14"/>
    <property type="match status" value="1"/>
</dbReference>
<evidence type="ECO:0000256" key="16">
    <source>
        <dbReference type="ARBA" id="ARBA00040642"/>
    </source>
</evidence>
<evidence type="ECO:0000256" key="14">
    <source>
        <dbReference type="ARBA" id="ARBA00036253"/>
    </source>
</evidence>
<accession>A0AB34GWH5</accession>
<dbReference type="InterPro" id="IPR036990">
    <property type="entry name" value="M14A-like_propep"/>
</dbReference>
<dbReference type="Proteomes" id="UP001159641">
    <property type="component" value="Unassembled WGS sequence"/>
</dbReference>
<evidence type="ECO:0000256" key="11">
    <source>
        <dbReference type="ARBA" id="ARBA00023049"/>
    </source>
</evidence>
<evidence type="ECO:0000256" key="17">
    <source>
        <dbReference type="PROSITE-ProRule" id="PRU01379"/>
    </source>
</evidence>
<dbReference type="InterPro" id="IPR034248">
    <property type="entry name" value="CPA_M14_CPD"/>
</dbReference>
<dbReference type="CDD" id="cd03870">
    <property type="entry name" value="M14_CPA"/>
    <property type="match status" value="1"/>
</dbReference>
<evidence type="ECO:0000256" key="10">
    <source>
        <dbReference type="ARBA" id="ARBA00022833"/>
    </source>
</evidence>
<keyword evidence="5" id="KW-0121">Carboxypeptidase</keyword>
<dbReference type="PRINTS" id="PR00765">
    <property type="entry name" value="CRBOXYPTASEA"/>
</dbReference>
<keyword evidence="7" id="KW-0479">Metal-binding</keyword>
<evidence type="ECO:0000256" key="7">
    <source>
        <dbReference type="ARBA" id="ARBA00022723"/>
    </source>
</evidence>
<evidence type="ECO:0000256" key="3">
    <source>
        <dbReference type="ARBA" id="ARBA00005988"/>
    </source>
</evidence>
<dbReference type="FunFam" id="3.30.70.340:FF:000001">
    <property type="entry name" value="Carboxypeptidase A5"/>
    <property type="match status" value="1"/>
</dbReference>
<dbReference type="PROSITE" id="PS00133">
    <property type="entry name" value="CARBOXYPEPT_ZN_2"/>
    <property type="match status" value="1"/>
</dbReference>
<comment type="subcellular location">
    <subcellularLocation>
        <location evidence="2">Secreted</location>
    </subcellularLocation>
</comment>
<dbReference type="PANTHER" id="PTHR11705:SF94">
    <property type="entry name" value="CARBOXYPEPTIDASE A1"/>
    <property type="match status" value="1"/>
</dbReference>
<evidence type="ECO:0000256" key="12">
    <source>
        <dbReference type="ARBA" id="ARBA00023145"/>
    </source>
</evidence>
<dbReference type="Gene3D" id="3.40.630.10">
    <property type="entry name" value="Zn peptidases"/>
    <property type="match status" value="1"/>
</dbReference>
<dbReference type="GO" id="GO:0005615">
    <property type="term" value="C:extracellular space"/>
    <property type="evidence" value="ECO:0007669"/>
    <property type="project" value="TreeGrafter"/>
</dbReference>
<evidence type="ECO:0000256" key="5">
    <source>
        <dbReference type="ARBA" id="ARBA00022645"/>
    </source>
</evidence>
<evidence type="ECO:0000313" key="19">
    <source>
        <dbReference type="EMBL" id="KAJ8782990.1"/>
    </source>
</evidence>
<dbReference type="SUPFAM" id="SSF54897">
    <property type="entry name" value="Protease propeptides/inhibitors"/>
    <property type="match status" value="1"/>
</dbReference>
<dbReference type="InterPro" id="IPR003146">
    <property type="entry name" value="M14A_act_pep"/>
</dbReference>
<dbReference type="EMBL" id="JAIQCJ010002089">
    <property type="protein sequence ID" value="KAJ8782990.1"/>
    <property type="molecule type" value="Genomic_DNA"/>
</dbReference>
<feature type="active site" description="Proton donor/acceptor" evidence="17">
    <location>
        <position position="444"/>
    </location>
</feature>
<keyword evidence="11" id="KW-0482">Metalloprotease</keyword>
<dbReference type="GO" id="GO:0008270">
    <property type="term" value="F:zinc ion binding"/>
    <property type="evidence" value="ECO:0007669"/>
    <property type="project" value="InterPro"/>
</dbReference>
<protein>
    <recommendedName>
        <fullName evidence="16">Carboxypeptidase A1</fullName>
        <ecNumber evidence="15">3.4.17.1</ecNumber>
    </recommendedName>
</protein>
<comment type="similarity">
    <text evidence="3 17">Belongs to the peptidase M14 family.</text>
</comment>
<evidence type="ECO:0000256" key="6">
    <source>
        <dbReference type="ARBA" id="ARBA00022670"/>
    </source>
</evidence>
<evidence type="ECO:0000256" key="15">
    <source>
        <dbReference type="ARBA" id="ARBA00039144"/>
    </source>
</evidence>
<keyword evidence="6" id="KW-0645">Protease</keyword>
<dbReference type="PROSITE" id="PS52035">
    <property type="entry name" value="PEPTIDASE_M14"/>
    <property type="match status" value="1"/>
</dbReference>
<sequence>MNEQRDEHSEKGQEQKSWCLGTWEKRTPHVRLQLVWLLRSPGSFSIAGHQVLRISVADEAQVQTVKELEDLEHLQLDFWRGPAQPGSPIDIRVPFPSIQAVKVFLEARDIRYTVMIEDVQSLLDEEQEQMFASQSWARSTNTFNYATYHTLQEIYDFMDLLAAEHPQLVSKLQIGSSYEGRPIYVLKFSTGGNNRPAVWIDTGIHSREWVTQASGVWFAKKITQDYGQDPTLTAILDNMDIFLEIVTNPDGFAFTHSKNRLWRKTRSLTSGSTCIGVDPNRNWDAGFGSKAQCGLGSRDGTPQNGFLLSFVLSPPNPLLPQQWGHVEAGASSNPCSETYRGKFANSEVEVKSIVDFVKDHRNIKAFISIHSYSQLLLYPFGYKKESPADKDELDQVARSAVEALTSLYGTKFKYGSIITTIYQASGGTIDWTYNQGIKYSFTLELRDTGRYGFLLPASQIVPTAQETWLALLTIMEHTLNHPY</sequence>
<keyword evidence="13" id="KW-1015">Disulfide bond</keyword>
<dbReference type="PROSITE" id="PS00132">
    <property type="entry name" value="CARBOXYPEPT_ZN_1"/>
    <property type="match status" value="1"/>
</dbReference>
<reference evidence="19 20" key="1">
    <citation type="submission" date="2022-11" db="EMBL/GenBank/DDBJ databases">
        <title>Whole genome sequence of Eschrichtius robustus ER-17-0199.</title>
        <authorList>
            <person name="Bruniche-Olsen A."/>
            <person name="Black A.N."/>
            <person name="Fields C.J."/>
            <person name="Walden K."/>
            <person name="Dewoody J.A."/>
        </authorList>
    </citation>
    <scope>NUCLEOTIDE SEQUENCE [LARGE SCALE GENOMIC DNA]</scope>
    <source>
        <strain evidence="19">ER-17-0199</strain>
        <tissue evidence="19">Blubber</tissue>
    </source>
</reference>
<gene>
    <name evidence="19" type="ORF">J1605_009598</name>
</gene>
<keyword evidence="20" id="KW-1185">Reference proteome</keyword>
<dbReference type="InterPro" id="IPR057246">
    <property type="entry name" value="CARBOXYPEPT_ZN_1"/>
</dbReference>
<keyword evidence="9" id="KW-0378">Hydrolase</keyword>
<keyword evidence="4" id="KW-0964">Secreted</keyword>
<evidence type="ECO:0000259" key="18">
    <source>
        <dbReference type="PROSITE" id="PS52035"/>
    </source>
</evidence>
<evidence type="ECO:0000256" key="8">
    <source>
        <dbReference type="ARBA" id="ARBA00022729"/>
    </source>
</evidence>
<dbReference type="PANTHER" id="PTHR11705">
    <property type="entry name" value="PROTEASE FAMILY M14 CARBOXYPEPTIDASE A,B"/>
    <property type="match status" value="1"/>
</dbReference>
<dbReference type="GO" id="GO:0004181">
    <property type="term" value="F:metallocarboxypeptidase activity"/>
    <property type="evidence" value="ECO:0007669"/>
    <property type="project" value="UniProtKB-EC"/>
</dbReference>
<dbReference type="Gene3D" id="3.30.70.340">
    <property type="entry name" value="Metallocarboxypeptidase-like"/>
    <property type="match status" value="1"/>
</dbReference>
<keyword evidence="8" id="KW-0732">Signal</keyword>
<keyword evidence="12" id="KW-0865">Zymogen</keyword>
<dbReference type="Pfam" id="PF00246">
    <property type="entry name" value="Peptidase_M14"/>
    <property type="match status" value="1"/>
</dbReference>